<proteinExistence type="predicted"/>
<protein>
    <recommendedName>
        <fullName evidence="4">CUE domain-containing protein</fullName>
    </recommendedName>
</protein>
<accession>U6GZT9</accession>
<evidence type="ECO:0000313" key="2">
    <source>
        <dbReference type="EMBL" id="CDI85846.1"/>
    </source>
</evidence>
<evidence type="ECO:0008006" key="4">
    <source>
        <dbReference type="Google" id="ProtNLM"/>
    </source>
</evidence>
<dbReference type="VEuPathDB" id="ToxoDB:EPH_0063900"/>
<dbReference type="AlphaFoldDB" id="U6GZT9"/>
<dbReference type="OrthoDB" id="5577209at2759"/>
<feature type="region of interest" description="Disordered" evidence="1">
    <location>
        <begin position="415"/>
        <end position="434"/>
    </location>
</feature>
<organism evidence="2 3">
    <name type="scientific">Eimeria praecox</name>
    <dbReference type="NCBI Taxonomy" id="51316"/>
    <lineage>
        <taxon>Eukaryota</taxon>
        <taxon>Sar</taxon>
        <taxon>Alveolata</taxon>
        <taxon>Apicomplexa</taxon>
        <taxon>Conoidasida</taxon>
        <taxon>Coccidia</taxon>
        <taxon>Eucoccidiorida</taxon>
        <taxon>Eimeriorina</taxon>
        <taxon>Eimeriidae</taxon>
        <taxon>Eimeria</taxon>
    </lineage>
</organism>
<name>U6GZT9_9EIME</name>
<feature type="compositionally biased region" description="Acidic residues" evidence="1">
    <location>
        <begin position="589"/>
        <end position="602"/>
    </location>
</feature>
<reference evidence="2" key="2">
    <citation type="submission" date="2013-10" db="EMBL/GenBank/DDBJ databases">
        <authorList>
            <person name="Aslett M."/>
        </authorList>
    </citation>
    <scope>NUCLEOTIDE SEQUENCE [LARGE SCALE GENOMIC DNA]</scope>
    <source>
        <strain evidence="2">Houghton</strain>
    </source>
</reference>
<reference evidence="2" key="1">
    <citation type="submission" date="2013-10" db="EMBL/GenBank/DDBJ databases">
        <title>Genomic analysis of the causative agents of coccidiosis in chickens.</title>
        <authorList>
            <person name="Reid A.J."/>
            <person name="Blake D."/>
            <person name="Billington K."/>
            <person name="Browne H."/>
            <person name="Dunn M."/>
            <person name="Hung S."/>
            <person name="Kawahara F."/>
            <person name="Miranda-Saavedra D."/>
            <person name="Mourier T."/>
            <person name="Nagra H."/>
            <person name="Otto T.D."/>
            <person name="Rawlings N."/>
            <person name="Sanchez A."/>
            <person name="Sanders M."/>
            <person name="Subramaniam C."/>
            <person name="Tay Y."/>
            <person name="Dear P."/>
            <person name="Doerig C."/>
            <person name="Gruber A."/>
            <person name="Parkinson J."/>
            <person name="Shirley M."/>
            <person name="Wan K.L."/>
            <person name="Berriman M."/>
            <person name="Tomley F."/>
            <person name="Pain A."/>
        </authorList>
    </citation>
    <scope>NUCLEOTIDE SEQUENCE [LARGE SCALE GENOMIC DNA]</scope>
    <source>
        <strain evidence="2">Houghton</strain>
    </source>
</reference>
<sequence>MGTLDVSWPGAWRLGQRLPAHERSKLLAQVEAAALLLLHLQDDALKRQLEYDDELQKWLKELLLRLPTAYECHSAQATPLPQTTQKLLLRVFLRLSRLQLVEQQLQQLLSLPCSACLDVCLCWEAADPALCIEVAANLLASLKPTKRQKLVAELRESVQCTIEASKESLDALSRRSDCPLVYSPSSVLGGHGALSAWHEAAASTLQPLIEALAILRVATCCLPVSFALELWDRRRNADCPMPTIEAVLNSFREPEAAITAQSAFSAPLRAICATLTRPPWFRRSTPLLPPNLHQAAARARALACCCLVGEAAAQSRDVREELRAGDTRRPSRRLQQRAEELLQGWGASLLELFEVCSTGEGATECIVGDLEVSGIRSLLQQWRLADVAAEREIVLPHRNEDQIDYIDSILSASKTDEVGSTQQPPAPPENKTSLALTPADATTVRQLQEMLPSHGPGYLYLALRELRGNADEVVSLSMENMKPANLRSVPVEATLEVGTLQAQLMAFLSFVGIPDAEEFIEREKHGAVPSLSKISESADLKRQVLALAERAAAEASECSDDTSSSLYDDDADEELLAEAVASRGNPAESEAEESSSSDEAEQEQQGTANSFRGGRTPVRGGTLAARRKETNKASIGNHSRRNQ</sequence>
<keyword evidence="3" id="KW-1185">Reference proteome</keyword>
<evidence type="ECO:0000256" key="1">
    <source>
        <dbReference type="SAM" id="MobiDB-lite"/>
    </source>
</evidence>
<feature type="region of interest" description="Disordered" evidence="1">
    <location>
        <begin position="577"/>
        <end position="643"/>
    </location>
</feature>
<dbReference type="Proteomes" id="UP000018201">
    <property type="component" value="Unassembled WGS sequence"/>
</dbReference>
<gene>
    <name evidence="2" type="ORF">EPH_0063900</name>
</gene>
<dbReference type="EMBL" id="HG694399">
    <property type="protein sequence ID" value="CDI85846.1"/>
    <property type="molecule type" value="Genomic_DNA"/>
</dbReference>
<evidence type="ECO:0000313" key="3">
    <source>
        <dbReference type="Proteomes" id="UP000018201"/>
    </source>
</evidence>